<evidence type="ECO:0000313" key="1">
    <source>
        <dbReference type="EMBL" id="PTQ88407.1"/>
    </source>
</evidence>
<proteinExistence type="predicted"/>
<dbReference type="Proteomes" id="UP000244223">
    <property type="component" value="Unassembled WGS sequence"/>
</dbReference>
<dbReference type="EMBL" id="QAON01000012">
    <property type="protein sequence ID" value="PTQ88407.1"/>
    <property type="molecule type" value="Genomic_DNA"/>
</dbReference>
<name>A0A2T5IWU0_9GAMM</name>
<dbReference type="AlphaFoldDB" id="A0A2T5IWU0"/>
<sequence length="190" mass="20485">MSINYQHLAISRRSFLRLGVVGAATVASVGTVASLSGCSQQPTTLAKGFSFLRTEDLALFTALIPVVLGNLVQTDSHNYQALVVNILKGVDGACANLGVKAQGEIYKLLDLLAGRITRWLTTGIYGDWIKASPDDMNNFLARWHGSSIAPFNAGYRVLSKLVSVSYFGLPESRQHAGYSPLAMMYQAVNS</sequence>
<comment type="caution">
    <text evidence="1">The sequence shown here is derived from an EMBL/GenBank/DDBJ whole genome shotgun (WGS) entry which is preliminary data.</text>
</comment>
<dbReference type="PROSITE" id="PS51318">
    <property type="entry name" value="TAT"/>
    <property type="match status" value="1"/>
</dbReference>
<evidence type="ECO:0000313" key="2">
    <source>
        <dbReference type="Proteomes" id="UP000244223"/>
    </source>
</evidence>
<dbReference type="InterPro" id="IPR006311">
    <property type="entry name" value="TAT_signal"/>
</dbReference>
<keyword evidence="2" id="KW-1185">Reference proteome</keyword>
<accession>A0A2T5IWU0</accession>
<dbReference type="OrthoDB" id="6398409at2"/>
<gene>
    <name evidence="1" type="ORF">C8N29_11252</name>
</gene>
<organism evidence="1 2">
    <name type="scientific">Agitococcus lubricus</name>
    <dbReference type="NCBI Taxonomy" id="1077255"/>
    <lineage>
        <taxon>Bacteria</taxon>
        <taxon>Pseudomonadati</taxon>
        <taxon>Pseudomonadota</taxon>
        <taxon>Gammaproteobacteria</taxon>
        <taxon>Moraxellales</taxon>
        <taxon>Moraxellaceae</taxon>
        <taxon>Agitococcus</taxon>
    </lineage>
</organism>
<reference evidence="1 2" key="1">
    <citation type="submission" date="2018-04" db="EMBL/GenBank/DDBJ databases">
        <title>Genomic Encyclopedia of Archaeal and Bacterial Type Strains, Phase II (KMG-II): from individual species to whole genera.</title>
        <authorList>
            <person name="Goeker M."/>
        </authorList>
    </citation>
    <scope>NUCLEOTIDE SEQUENCE [LARGE SCALE GENOMIC DNA]</scope>
    <source>
        <strain evidence="1 2">DSM 5822</strain>
    </source>
</reference>
<evidence type="ECO:0008006" key="3">
    <source>
        <dbReference type="Google" id="ProtNLM"/>
    </source>
</evidence>
<dbReference type="RefSeq" id="WP_107866287.1">
    <property type="nucleotide sequence ID" value="NZ_QAON01000012.1"/>
</dbReference>
<protein>
    <recommendedName>
        <fullName evidence="3">Twin-arginine translocation pathway signal protein</fullName>
    </recommendedName>
</protein>